<evidence type="ECO:0000256" key="3">
    <source>
        <dbReference type="ARBA" id="ARBA00022448"/>
    </source>
</evidence>
<protein>
    <submittedName>
        <fullName evidence="14">Acid-sensing ion channel 4-B</fullName>
    </submittedName>
</protein>
<dbReference type="GO" id="GO:0015280">
    <property type="term" value="F:ligand-gated sodium channel activity"/>
    <property type="evidence" value="ECO:0007669"/>
    <property type="project" value="TreeGrafter"/>
</dbReference>
<keyword evidence="4 12" id="KW-0894">Sodium channel</keyword>
<dbReference type="EMBL" id="BMAW01094602">
    <property type="protein sequence ID" value="GFS66341.1"/>
    <property type="molecule type" value="Genomic_DNA"/>
</dbReference>
<dbReference type="Gene3D" id="1.10.287.770">
    <property type="entry name" value="YojJ-like"/>
    <property type="match status" value="1"/>
</dbReference>
<evidence type="ECO:0000256" key="2">
    <source>
        <dbReference type="ARBA" id="ARBA00007193"/>
    </source>
</evidence>
<keyword evidence="11 12" id="KW-0407">Ion channel</keyword>
<evidence type="ECO:0000256" key="5">
    <source>
        <dbReference type="ARBA" id="ARBA00022692"/>
    </source>
</evidence>
<evidence type="ECO:0000256" key="12">
    <source>
        <dbReference type="RuleBase" id="RU000679"/>
    </source>
</evidence>
<keyword evidence="15" id="KW-1185">Reference proteome</keyword>
<dbReference type="Proteomes" id="UP000887013">
    <property type="component" value="Unassembled WGS sequence"/>
</dbReference>
<keyword evidence="7" id="KW-0915">Sodium</keyword>
<keyword evidence="8 12" id="KW-0406">Ion transport</keyword>
<comment type="similarity">
    <text evidence="2 12">Belongs to the amiloride-sensitive sodium channel (TC 1.A.6) family.</text>
</comment>
<comment type="subcellular location">
    <subcellularLocation>
        <location evidence="1">Membrane</location>
        <topology evidence="1">Multi-pass membrane protein</topology>
    </subcellularLocation>
</comment>
<accession>A0A8X6IYH3</accession>
<dbReference type="Pfam" id="PF00858">
    <property type="entry name" value="ASC"/>
    <property type="match status" value="1"/>
</dbReference>
<evidence type="ECO:0000256" key="1">
    <source>
        <dbReference type="ARBA" id="ARBA00004141"/>
    </source>
</evidence>
<dbReference type="PANTHER" id="PTHR11690">
    <property type="entry name" value="AMILORIDE-SENSITIVE SODIUM CHANNEL-RELATED"/>
    <property type="match status" value="1"/>
</dbReference>
<dbReference type="OrthoDB" id="10064773at2759"/>
<dbReference type="GO" id="GO:0005886">
    <property type="term" value="C:plasma membrane"/>
    <property type="evidence" value="ECO:0007669"/>
    <property type="project" value="TreeGrafter"/>
</dbReference>
<evidence type="ECO:0000256" key="13">
    <source>
        <dbReference type="SAM" id="Phobius"/>
    </source>
</evidence>
<dbReference type="InterPro" id="IPR001873">
    <property type="entry name" value="ENaC"/>
</dbReference>
<evidence type="ECO:0000256" key="10">
    <source>
        <dbReference type="ARBA" id="ARBA00023201"/>
    </source>
</evidence>
<organism evidence="14 15">
    <name type="scientific">Nephila pilipes</name>
    <name type="common">Giant wood spider</name>
    <name type="synonym">Nephila maculata</name>
    <dbReference type="NCBI Taxonomy" id="299642"/>
    <lineage>
        <taxon>Eukaryota</taxon>
        <taxon>Metazoa</taxon>
        <taxon>Ecdysozoa</taxon>
        <taxon>Arthropoda</taxon>
        <taxon>Chelicerata</taxon>
        <taxon>Arachnida</taxon>
        <taxon>Araneae</taxon>
        <taxon>Araneomorphae</taxon>
        <taxon>Entelegynae</taxon>
        <taxon>Araneoidea</taxon>
        <taxon>Nephilidae</taxon>
        <taxon>Nephila</taxon>
    </lineage>
</organism>
<proteinExistence type="inferred from homology"/>
<reference evidence="14" key="1">
    <citation type="submission" date="2020-08" db="EMBL/GenBank/DDBJ databases">
        <title>Multicomponent nature underlies the extraordinary mechanical properties of spider dragline silk.</title>
        <authorList>
            <person name="Kono N."/>
            <person name="Nakamura H."/>
            <person name="Mori M."/>
            <person name="Yoshida Y."/>
            <person name="Ohtoshi R."/>
            <person name="Malay A.D."/>
            <person name="Moran D.A.P."/>
            <person name="Tomita M."/>
            <person name="Numata K."/>
            <person name="Arakawa K."/>
        </authorList>
    </citation>
    <scope>NUCLEOTIDE SEQUENCE</scope>
</reference>
<sequence>MSSDKNYSDSSQSSTFYMLCRNFAVQSSAHGLRRAATARSAYTRIFWITVFVMALICCTFHCSFLVKTFLSYPRMTITEEIHADEISFPSITVCNLNIFKKSYIDKQFEMLRQMTQTLHLNTSVNPSEIDPTAFCYKSIDEFLYRSKTVDLSDIWMSLTVTKDSLQKFGHQEEDLIIHCTYNARNCYNRTYSIVVVNAYPSPRYGLCHTISVNQLSLQNVTTPGLALGLRLTLNIQREEYLNLLSPEYGARLLVHPAGTYPTLQRGGVVLQPGTKTYVSVRMRKIDRLPWPYGECTYEFEHSPLASHLRKTGQRELLKHRIYTYEYCQTLCRDAYLLKQCDCSEEITQGNSKFCDPCNITQGKFYFEVTNISVSLPEIVNDVLENLSDIRYDLTVSRSEWPNSQHQYFILKRWPLLREKFGPAASDGNYSGQGDGQMPFDLKYIRSNFLRVHVFIQEMNYLSVKDVPAYSTSQLFADLGGCLGLYIGVSLLTILEVFELFKSIFFIIRKKILSKVRPRGRSKINHVGLHWANIRSQKYRSGNKLSGLAVNIRNHHQESAGFQPRYASALRQLPSPILIKRSSNNSTAFTLP</sequence>
<keyword evidence="3 12" id="KW-0813">Transport</keyword>
<evidence type="ECO:0000256" key="6">
    <source>
        <dbReference type="ARBA" id="ARBA00022989"/>
    </source>
</evidence>
<keyword evidence="9 13" id="KW-0472">Membrane</keyword>
<evidence type="ECO:0000256" key="7">
    <source>
        <dbReference type="ARBA" id="ARBA00023053"/>
    </source>
</evidence>
<keyword evidence="10 12" id="KW-0739">Sodium transport</keyword>
<dbReference type="PRINTS" id="PR01078">
    <property type="entry name" value="AMINACHANNEL"/>
</dbReference>
<dbReference type="AlphaFoldDB" id="A0A8X6IYH3"/>
<evidence type="ECO:0000256" key="9">
    <source>
        <dbReference type="ARBA" id="ARBA00023136"/>
    </source>
</evidence>
<keyword evidence="5 12" id="KW-0812">Transmembrane</keyword>
<evidence type="ECO:0000313" key="14">
    <source>
        <dbReference type="EMBL" id="GFS66341.1"/>
    </source>
</evidence>
<name>A0A8X6IYH3_NEPPI</name>
<comment type="caution">
    <text evidence="14">The sequence shown here is derived from an EMBL/GenBank/DDBJ whole genome shotgun (WGS) entry which is preliminary data.</text>
</comment>
<evidence type="ECO:0000256" key="8">
    <source>
        <dbReference type="ARBA" id="ARBA00023065"/>
    </source>
</evidence>
<feature type="transmembrane region" description="Helical" evidence="13">
    <location>
        <begin position="482"/>
        <end position="507"/>
    </location>
</feature>
<evidence type="ECO:0000256" key="4">
    <source>
        <dbReference type="ARBA" id="ARBA00022461"/>
    </source>
</evidence>
<keyword evidence="6 13" id="KW-1133">Transmembrane helix</keyword>
<evidence type="ECO:0000313" key="15">
    <source>
        <dbReference type="Proteomes" id="UP000887013"/>
    </source>
</evidence>
<gene>
    <name evidence="14" type="primary">asic4b</name>
    <name evidence="14" type="ORF">NPIL_364771</name>
</gene>
<dbReference type="PANTHER" id="PTHR11690:SF248">
    <property type="entry name" value="PICKPOCKET 17, ISOFORM A"/>
    <property type="match status" value="1"/>
</dbReference>
<evidence type="ECO:0000256" key="11">
    <source>
        <dbReference type="ARBA" id="ARBA00023303"/>
    </source>
</evidence>
<dbReference type="Gene3D" id="2.60.470.10">
    <property type="entry name" value="Acid-sensing ion channels like domains"/>
    <property type="match status" value="1"/>
</dbReference>
<feature type="transmembrane region" description="Helical" evidence="13">
    <location>
        <begin position="45"/>
        <end position="66"/>
    </location>
</feature>